<dbReference type="AlphaFoldDB" id="A0A0F9CK62"/>
<dbReference type="EMBL" id="LAZR01035698">
    <property type="protein sequence ID" value="KKL26822.1"/>
    <property type="molecule type" value="Genomic_DNA"/>
</dbReference>
<organism evidence="1">
    <name type="scientific">marine sediment metagenome</name>
    <dbReference type="NCBI Taxonomy" id="412755"/>
    <lineage>
        <taxon>unclassified sequences</taxon>
        <taxon>metagenomes</taxon>
        <taxon>ecological metagenomes</taxon>
    </lineage>
</organism>
<protein>
    <submittedName>
        <fullName evidence="1">Uncharacterized protein</fullName>
    </submittedName>
</protein>
<comment type="caution">
    <text evidence="1">The sequence shown here is derived from an EMBL/GenBank/DDBJ whole genome shotgun (WGS) entry which is preliminary data.</text>
</comment>
<evidence type="ECO:0000313" key="1">
    <source>
        <dbReference type="EMBL" id="KKL26822.1"/>
    </source>
</evidence>
<sequence>DHQVILKKGKVNEPSCERLEILLLIFKGLGIGGEILLNVWDRDTITITEALRLIKPDILCRGSDKTIEDMPSEEKRVCDEMGIEIVHIEGRQMHGRDFI</sequence>
<feature type="non-terminal residue" evidence="1">
    <location>
        <position position="1"/>
    </location>
</feature>
<proteinExistence type="predicted"/>
<reference evidence="1" key="1">
    <citation type="journal article" date="2015" name="Nature">
        <title>Complex archaea that bridge the gap between prokaryotes and eukaryotes.</title>
        <authorList>
            <person name="Spang A."/>
            <person name="Saw J.H."/>
            <person name="Jorgensen S.L."/>
            <person name="Zaremba-Niedzwiedzka K."/>
            <person name="Martijn J."/>
            <person name="Lind A.E."/>
            <person name="van Eijk R."/>
            <person name="Schleper C."/>
            <person name="Guy L."/>
            <person name="Ettema T.J."/>
        </authorList>
    </citation>
    <scope>NUCLEOTIDE SEQUENCE</scope>
</reference>
<name>A0A0F9CK62_9ZZZZ</name>
<gene>
    <name evidence="1" type="ORF">LCGC14_2391430</name>
</gene>
<accession>A0A0F9CK62</accession>